<dbReference type="InterPro" id="IPR013113">
    <property type="entry name" value="SIP_FAD-bd"/>
</dbReference>
<proteinExistence type="predicted"/>
<dbReference type="RefSeq" id="WP_068469011.1">
    <property type="nucleotide sequence ID" value="NZ_BJNW01000011.1"/>
</dbReference>
<evidence type="ECO:0000313" key="2">
    <source>
        <dbReference type="EMBL" id="GEC99305.1"/>
    </source>
</evidence>
<dbReference type="Gene3D" id="3.40.50.80">
    <property type="entry name" value="Nucleotide-binding domain of ferredoxin-NADP reductase (FNR) module"/>
    <property type="match status" value="1"/>
</dbReference>
<organism evidence="2 3">
    <name type="scientific">Kocuria varians</name>
    <name type="common">Micrococcus varians</name>
    <dbReference type="NCBI Taxonomy" id="1272"/>
    <lineage>
        <taxon>Bacteria</taxon>
        <taxon>Bacillati</taxon>
        <taxon>Actinomycetota</taxon>
        <taxon>Actinomycetes</taxon>
        <taxon>Micrococcales</taxon>
        <taxon>Micrococcaceae</taxon>
        <taxon>Kocuria</taxon>
    </lineage>
</organism>
<dbReference type="CDD" id="cd06193">
    <property type="entry name" value="siderophore_interacting"/>
    <property type="match status" value="1"/>
</dbReference>
<protein>
    <submittedName>
        <fullName evidence="2">Siderophore-interacting protein</fullName>
    </submittedName>
</protein>
<sequence length="343" mass="37373">MTGLECVRATVTAREQLSEHLVRVRVAGDELCAVPWGAQGPGPRADAYFKLLIPPQPGTLLDVDVSDMARWRREFMAAPREDTGWIRTYTVRDAATVELDGALVPELAVDVVLHDDPEHGMGPGATWGSTVREGDPVQMLLPSGDAPWWAVWDEARAAGQDVVLAGDETALPALASIVDGVERGVSLAVDRSAAAQPPRRLTVAVEVPADDDAAVATGPRALARAASSPEDRALRVTLDSGTELSWTWLPRGHQARNLALELWLWERLAERSRHSWQLAADQEPRDDLPFVWDTADSGGRGTYWFLAAESSCVKSMRRMCVSAGVPKKDISFMGYWRMGSATE</sequence>
<gene>
    <name evidence="2" type="ORF">KVA01_14600</name>
</gene>
<dbReference type="InterPro" id="IPR039261">
    <property type="entry name" value="FNR_nucleotide-bd"/>
</dbReference>
<feature type="domain" description="FAD-binding FR-type" evidence="1">
    <location>
        <begin position="4"/>
        <end position="149"/>
    </location>
</feature>
<evidence type="ECO:0000313" key="3">
    <source>
        <dbReference type="Proteomes" id="UP000315730"/>
    </source>
</evidence>
<accession>A0A4Y4D281</accession>
<dbReference type="PROSITE" id="PS51384">
    <property type="entry name" value="FAD_FR"/>
    <property type="match status" value="1"/>
</dbReference>
<dbReference type="Pfam" id="PF04954">
    <property type="entry name" value="SIP"/>
    <property type="match status" value="1"/>
</dbReference>
<dbReference type="InterPro" id="IPR007037">
    <property type="entry name" value="SIP_rossman_dom"/>
</dbReference>
<reference evidence="2 3" key="1">
    <citation type="submission" date="2019-06" db="EMBL/GenBank/DDBJ databases">
        <title>Whole genome shotgun sequence of Kocuria varians NBRC 15358.</title>
        <authorList>
            <person name="Hosoyama A."/>
            <person name="Uohara A."/>
            <person name="Ohji S."/>
            <person name="Ichikawa N."/>
        </authorList>
    </citation>
    <scope>NUCLEOTIDE SEQUENCE [LARGE SCALE GENOMIC DNA]</scope>
    <source>
        <strain evidence="2 3">NBRC 15358</strain>
    </source>
</reference>
<dbReference type="Pfam" id="PF08021">
    <property type="entry name" value="FAD_binding_9"/>
    <property type="match status" value="1"/>
</dbReference>
<dbReference type="PANTHER" id="PTHR30157:SF0">
    <property type="entry name" value="NADPH-DEPENDENT FERRIC-CHELATE REDUCTASE"/>
    <property type="match status" value="1"/>
</dbReference>
<dbReference type="AlphaFoldDB" id="A0A4Y4D281"/>
<comment type="caution">
    <text evidence="2">The sequence shown here is derived from an EMBL/GenBank/DDBJ whole genome shotgun (WGS) entry which is preliminary data.</text>
</comment>
<dbReference type="InterPro" id="IPR017927">
    <property type="entry name" value="FAD-bd_FR_type"/>
</dbReference>
<evidence type="ECO:0000259" key="1">
    <source>
        <dbReference type="PROSITE" id="PS51384"/>
    </source>
</evidence>
<name>A0A4Y4D281_KOCVA</name>
<dbReference type="InterPro" id="IPR039374">
    <property type="entry name" value="SIP_fam"/>
</dbReference>
<dbReference type="OrthoDB" id="3291337at2"/>
<dbReference type="EMBL" id="BJNW01000011">
    <property type="protein sequence ID" value="GEC99305.1"/>
    <property type="molecule type" value="Genomic_DNA"/>
</dbReference>
<dbReference type="Proteomes" id="UP000315730">
    <property type="component" value="Unassembled WGS sequence"/>
</dbReference>
<dbReference type="STRING" id="1272.GCA_900014985_01323"/>
<keyword evidence="3" id="KW-1185">Reference proteome</keyword>
<dbReference type="Gene3D" id="2.40.30.10">
    <property type="entry name" value="Translation factors"/>
    <property type="match status" value="1"/>
</dbReference>
<dbReference type="PANTHER" id="PTHR30157">
    <property type="entry name" value="FERRIC REDUCTASE, NADPH-DEPENDENT"/>
    <property type="match status" value="1"/>
</dbReference>
<dbReference type="GO" id="GO:0016491">
    <property type="term" value="F:oxidoreductase activity"/>
    <property type="evidence" value="ECO:0007669"/>
    <property type="project" value="InterPro"/>
</dbReference>